<reference evidence="7 8" key="1">
    <citation type="submission" date="2016-10" db="EMBL/GenBank/DDBJ databases">
        <title>Genome sequence of the ascomycete fungus Penicillium subrubescens.</title>
        <authorList>
            <person name="De Vries R.P."/>
            <person name="Peng M."/>
            <person name="Dilokpimol A."/>
            <person name="Hilden K."/>
            <person name="Makela M.R."/>
            <person name="Grigoriev I."/>
            <person name="Riley R."/>
            <person name="Granchi Z."/>
        </authorList>
    </citation>
    <scope>NUCLEOTIDE SEQUENCE [LARGE SCALE GENOMIC DNA]</scope>
    <source>
        <strain evidence="7 8">CBS 132785</strain>
    </source>
</reference>
<evidence type="ECO:0000256" key="4">
    <source>
        <dbReference type="SAM" id="MobiDB-lite"/>
    </source>
</evidence>
<name>A0A1Q5TL57_9EURO</name>
<feature type="region of interest" description="Disordered" evidence="4">
    <location>
        <begin position="275"/>
        <end position="299"/>
    </location>
</feature>
<feature type="compositionally biased region" description="Low complexity" evidence="4">
    <location>
        <begin position="275"/>
        <end position="297"/>
    </location>
</feature>
<keyword evidence="8" id="KW-1185">Reference proteome</keyword>
<dbReference type="InterPro" id="IPR036779">
    <property type="entry name" value="LysM_dom_sf"/>
</dbReference>
<keyword evidence="2 5" id="KW-0732">Signal</keyword>
<dbReference type="PANTHER" id="PTHR34997:SF2">
    <property type="entry name" value="LYSM DOMAIN-CONTAINING PROTEIN-RELATED"/>
    <property type="match status" value="1"/>
</dbReference>
<dbReference type="CDD" id="cd00118">
    <property type="entry name" value="LysM"/>
    <property type="match status" value="4"/>
</dbReference>
<sequence length="407" mass="42553">MVPSLLLHAFLAVLANAGVMKRWSNSSFATGNTDPNVTTACTYWANSIASEDTCASLSSYFGITQGQLISWNPSLSSTACSLIVGNSYCVEAPAVKTTTTKSTTTTTSSSTTTTAQTTTSTTGGAPGPTQIGLVANCNAFYLVESGDTCYDIMTSYGNFTLSQFYSWNPAVETSCSGLQPGYYVCVGVVGLSGTTTTPTTMTTTTTASVNGPTPQQTGIVPNCSRERQVPIKIASGNGITLANFYSWNPAVGSSCSSLWLGYYVCVGVSGSATTTTTAKTTTTSNPTTTTAGGPSPTQSVRRHLQQHSHRLLFVPDAGQFKTWNPAVGTGCTNMQAGYYYCMATADLGPQPGTISTCKKYHLVANGDSCWSIEQSAGITAANFNTWNPDVGLSCASLWVGYYVCIGV</sequence>
<evidence type="ECO:0000256" key="3">
    <source>
        <dbReference type="ARBA" id="ARBA00023026"/>
    </source>
</evidence>
<dbReference type="Gene3D" id="3.10.350.10">
    <property type="entry name" value="LysM domain"/>
    <property type="match status" value="5"/>
</dbReference>
<protein>
    <recommendedName>
        <fullName evidence="6">LysM domain-containing protein</fullName>
    </recommendedName>
</protein>
<evidence type="ECO:0000256" key="1">
    <source>
        <dbReference type="ARBA" id="ARBA00022669"/>
    </source>
</evidence>
<keyword evidence="3" id="KW-0843">Virulence</keyword>
<proteinExistence type="predicted"/>
<feature type="domain" description="LysM" evidence="6">
    <location>
        <begin position="139"/>
        <end position="186"/>
    </location>
</feature>
<feature type="compositionally biased region" description="Low complexity" evidence="4">
    <location>
        <begin position="100"/>
        <end position="122"/>
    </location>
</feature>
<evidence type="ECO:0000313" key="7">
    <source>
        <dbReference type="EMBL" id="OKP00965.1"/>
    </source>
</evidence>
<dbReference type="GO" id="GO:0008061">
    <property type="term" value="F:chitin binding"/>
    <property type="evidence" value="ECO:0007669"/>
    <property type="project" value="UniProtKB-KW"/>
</dbReference>
<feature type="domain" description="LysM" evidence="6">
    <location>
        <begin position="44"/>
        <end position="90"/>
    </location>
</feature>
<organism evidence="7 8">
    <name type="scientific">Penicillium subrubescens</name>
    <dbReference type="NCBI Taxonomy" id="1316194"/>
    <lineage>
        <taxon>Eukaryota</taxon>
        <taxon>Fungi</taxon>
        <taxon>Dikarya</taxon>
        <taxon>Ascomycota</taxon>
        <taxon>Pezizomycotina</taxon>
        <taxon>Eurotiomycetes</taxon>
        <taxon>Eurotiomycetidae</taxon>
        <taxon>Eurotiales</taxon>
        <taxon>Aspergillaceae</taxon>
        <taxon>Penicillium</taxon>
    </lineage>
</organism>
<keyword evidence="1" id="KW-0147">Chitin-binding</keyword>
<dbReference type="PROSITE" id="PS51782">
    <property type="entry name" value="LYSM"/>
    <property type="match status" value="3"/>
</dbReference>
<evidence type="ECO:0000256" key="2">
    <source>
        <dbReference type="ARBA" id="ARBA00022729"/>
    </source>
</evidence>
<dbReference type="PANTHER" id="PTHR34997">
    <property type="entry name" value="AM15"/>
    <property type="match status" value="1"/>
</dbReference>
<accession>A0A1Q5TL57</accession>
<dbReference type="Proteomes" id="UP000186955">
    <property type="component" value="Unassembled WGS sequence"/>
</dbReference>
<feature type="region of interest" description="Disordered" evidence="4">
    <location>
        <begin position="100"/>
        <end position="125"/>
    </location>
</feature>
<dbReference type="AlphaFoldDB" id="A0A1Q5TL57"/>
<evidence type="ECO:0000313" key="8">
    <source>
        <dbReference type="Proteomes" id="UP000186955"/>
    </source>
</evidence>
<comment type="caution">
    <text evidence="7">The sequence shown here is derived from an EMBL/GenBank/DDBJ whole genome shotgun (WGS) entry which is preliminary data.</text>
</comment>
<dbReference type="STRING" id="1316194.A0A1Q5TL57"/>
<dbReference type="InterPro" id="IPR018392">
    <property type="entry name" value="LysM"/>
</dbReference>
<gene>
    <name evidence="7" type="ORF">PENSUB_7546</name>
</gene>
<dbReference type="SUPFAM" id="SSF54106">
    <property type="entry name" value="LysM domain"/>
    <property type="match status" value="2"/>
</dbReference>
<feature type="domain" description="LysM" evidence="6">
    <location>
        <begin position="359"/>
        <end position="405"/>
    </location>
</feature>
<feature type="signal peptide" evidence="5">
    <location>
        <begin position="1"/>
        <end position="17"/>
    </location>
</feature>
<dbReference type="InterPro" id="IPR052210">
    <property type="entry name" value="LysM1-like"/>
</dbReference>
<dbReference type="SMART" id="SM00257">
    <property type="entry name" value="LysM"/>
    <property type="match status" value="3"/>
</dbReference>
<feature type="chain" id="PRO_5012908677" description="LysM domain-containing protein" evidence="5">
    <location>
        <begin position="18"/>
        <end position="407"/>
    </location>
</feature>
<evidence type="ECO:0000259" key="6">
    <source>
        <dbReference type="PROSITE" id="PS51782"/>
    </source>
</evidence>
<evidence type="ECO:0000256" key="5">
    <source>
        <dbReference type="SAM" id="SignalP"/>
    </source>
</evidence>
<dbReference type="Pfam" id="PF01476">
    <property type="entry name" value="LysM"/>
    <property type="match status" value="3"/>
</dbReference>
<dbReference type="EMBL" id="MNBE01000642">
    <property type="protein sequence ID" value="OKP00965.1"/>
    <property type="molecule type" value="Genomic_DNA"/>
</dbReference>